<proteinExistence type="predicted"/>
<dbReference type="Pfam" id="PF13115">
    <property type="entry name" value="YtkA"/>
    <property type="match status" value="1"/>
</dbReference>
<dbReference type="Gene3D" id="2.60.40.1220">
    <property type="match status" value="1"/>
</dbReference>
<evidence type="ECO:0000256" key="3">
    <source>
        <dbReference type="ARBA" id="ARBA00022729"/>
    </source>
</evidence>
<dbReference type="InterPro" id="IPR007348">
    <property type="entry name" value="CopC_dom"/>
</dbReference>
<dbReference type="InterPro" id="IPR013783">
    <property type="entry name" value="Ig-like_fold"/>
</dbReference>
<evidence type="ECO:0000259" key="8">
    <source>
        <dbReference type="Pfam" id="PF13115"/>
    </source>
</evidence>
<keyword evidence="6" id="KW-1133">Transmembrane helix</keyword>
<dbReference type="Proteomes" id="UP000612362">
    <property type="component" value="Unassembled WGS sequence"/>
</dbReference>
<dbReference type="GO" id="GO:0030313">
    <property type="term" value="C:cell envelope"/>
    <property type="evidence" value="ECO:0007669"/>
    <property type="project" value="UniProtKB-SubCell"/>
</dbReference>
<accession>A0A8J3MPB8</accession>
<evidence type="ECO:0008006" key="11">
    <source>
        <dbReference type="Google" id="ProtNLM"/>
    </source>
</evidence>
<dbReference type="InterPro" id="IPR032693">
    <property type="entry name" value="YtkA-like_dom"/>
</dbReference>
<feature type="region of interest" description="Disordered" evidence="5">
    <location>
        <begin position="344"/>
        <end position="363"/>
    </location>
</feature>
<evidence type="ECO:0000256" key="5">
    <source>
        <dbReference type="SAM" id="MobiDB-lite"/>
    </source>
</evidence>
<dbReference type="RefSeq" id="WP_220193121.1">
    <property type="nucleotide sequence ID" value="NZ_BNJF01000001.1"/>
</dbReference>
<evidence type="ECO:0000256" key="6">
    <source>
        <dbReference type="SAM" id="Phobius"/>
    </source>
</evidence>
<comment type="caution">
    <text evidence="9">The sequence shown here is derived from an EMBL/GenBank/DDBJ whole genome shotgun (WGS) entry which is preliminary data.</text>
</comment>
<keyword evidence="6" id="KW-0472">Membrane</keyword>
<dbReference type="GO" id="GO:0006825">
    <property type="term" value="P:copper ion transport"/>
    <property type="evidence" value="ECO:0007669"/>
    <property type="project" value="InterPro"/>
</dbReference>
<dbReference type="GO" id="GO:0046688">
    <property type="term" value="P:response to copper ion"/>
    <property type="evidence" value="ECO:0007669"/>
    <property type="project" value="InterPro"/>
</dbReference>
<feature type="transmembrane region" description="Helical" evidence="6">
    <location>
        <begin position="220"/>
        <end position="240"/>
    </location>
</feature>
<dbReference type="SUPFAM" id="SSF81296">
    <property type="entry name" value="E set domains"/>
    <property type="match status" value="1"/>
</dbReference>
<name>A0A8J3MPB8_9CHLR</name>
<gene>
    <name evidence="9" type="ORF">KSX_18250</name>
</gene>
<feature type="transmembrane region" description="Helical" evidence="6">
    <location>
        <begin position="459"/>
        <end position="478"/>
    </location>
</feature>
<evidence type="ECO:0000259" key="7">
    <source>
        <dbReference type="Pfam" id="PF04234"/>
    </source>
</evidence>
<sequence length="707" mass="76851">MRKQRLPIIILAFTLALVIHTGWLLFTPPPVAYAHAFVIGSDPIDGSTITKAPSVAHVYFNAPLSPLSSARIYSIQRGVLVDITEGSSSIASTSSSQLNIPLRDPDQLPEGSYEIKWTAVAATDGQTTNGIIGFDVGLSSLGISGKTVLGPSTSNNLTGTGGSREFTVLSILSTGWNWVVLIALTFWIGLLVSENWTLIKQARIQSLLEHARRRTISLQWLCLSALLIGEIVVFILRVAQMTQAFNGQFTLMPVLDMLTQTTYGILLLIRLALILVAMGLLHWTSRTMLKDYPLTPTPRLVTRTGALGSVTGSLSPITGPLGAVTNATRVSNVTDSITGSFKKVTASQPGKKTSNAGSQKYQTREFENKTNTLTPSQHHYAPIWLILAGLIVLTRSLSSEAAQVLHPHASAILFDWLAQVSLGIWLGGLAYLGLILLPLLNVVEREHYSDSLVVLQRRFAPFQLGSIGALLISGFYLYEASIPTLNLFLADPYGRTLLVLAGLIVLLLLMSWVVLFVLRPKLLRLALFLPVVTSDMPTRRARQSVLVNTGRTLKQVVSIQALLGAGMLLCLSLLTFYAPPIVFPTANYQVKNDQATTQPTTKTQQAGDLSVSLLITPGKLNETNTAILTLKDKDGQPVTNAQVKLTLNMVIMDMGTTQVTLKDSNGVYAAVFDPKQTFTMNGVWAIDVEIIRPKLDPVSTRFQFNIS</sequence>
<keyword evidence="2" id="KW-0479">Metal-binding</keyword>
<feature type="transmembrane region" description="Helical" evidence="6">
    <location>
        <begin position="260"/>
        <end position="281"/>
    </location>
</feature>
<evidence type="ECO:0000313" key="10">
    <source>
        <dbReference type="Proteomes" id="UP000612362"/>
    </source>
</evidence>
<reference evidence="9" key="1">
    <citation type="submission" date="2020-10" db="EMBL/GenBank/DDBJ databases">
        <title>Taxonomic study of unclassified bacteria belonging to the class Ktedonobacteria.</title>
        <authorList>
            <person name="Yabe S."/>
            <person name="Wang C.M."/>
            <person name="Zheng Y."/>
            <person name="Sakai Y."/>
            <person name="Cavaletti L."/>
            <person name="Monciardini P."/>
            <person name="Donadio S."/>
        </authorList>
    </citation>
    <scope>NUCLEOTIDE SEQUENCE</scope>
    <source>
        <strain evidence="9">SOSP1-1</strain>
    </source>
</reference>
<dbReference type="Gene3D" id="2.60.40.10">
    <property type="entry name" value="Immunoglobulins"/>
    <property type="match status" value="1"/>
</dbReference>
<dbReference type="InterPro" id="IPR014756">
    <property type="entry name" value="Ig_E-set"/>
</dbReference>
<dbReference type="GO" id="GO:0005507">
    <property type="term" value="F:copper ion binding"/>
    <property type="evidence" value="ECO:0007669"/>
    <property type="project" value="InterPro"/>
</dbReference>
<feature type="transmembrane region" description="Helical" evidence="6">
    <location>
        <begin position="561"/>
        <end position="583"/>
    </location>
</feature>
<dbReference type="EMBL" id="BNJF01000001">
    <property type="protein sequence ID" value="GHO43662.1"/>
    <property type="molecule type" value="Genomic_DNA"/>
</dbReference>
<evidence type="ECO:0000256" key="2">
    <source>
        <dbReference type="ARBA" id="ARBA00022723"/>
    </source>
</evidence>
<evidence type="ECO:0000313" key="9">
    <source>
        <dbReference type="EMBL" id="GHO43662.1"/>
    </source>
</evidence>
<protein>
    <recommendedName>
        <fullName evidence="11">Copper resistance protein CopC</fullName>
    </recommendedName>
</protein>
<feature type="transmembrane region" description="Helical" evidence="6">
    <location>
        <begin position="417"/>
        <end position="439"/>
    </location>
</feature>
<dbReference type="GO" id="GO:0005886">
    <property type="term" value="C:plasma membrane"/>
    <property type="evidence" value="ECO:0007669"/>
    <property type="project" value="TreeGrafter"/>
</dbReference>
<feature type="transmembrane region" description="Helical" evidence="6">
    <location>
        <begin position="498"/>
        <end position="518"/>
    </location>
</feature>
<keyword evidence="3" id="KW-0732">Signal</keyword>
<dbReference type="PANTHER" id="PTHR34820:SF4">
    <property type="entry name" value="INNER MEMBRANE PROTEIN YEBZ"/>
    <property type="match status" value="1"/>
</dbReference>
<dbReference type="InterPro" id="IPR014755">
    <property type="entry name" value="Cu-Rt/internalin_Ig-like"/>
</dbReference>
<evidence type="ECO:0000256" key="4">
    <source>
        <dbReference type="ARBA" id="ARBA00023008"/>
    </source>
</evidence>
<feature type="compositionally biased region" description="Polar residues" evidence="5">
    <location>
        <begin position="344"/>
        <end position="361"/>
    </location>
</feature>
<keyword evidence="4" id="KW-0186">Copper</keyword>
<organism evidence="9 10">
    <name type="scientific">Ktedonospora formicarum</name>
    <dbReference type="NCBI Taxonomy" id="2778364"/>
    <lineage>
        <taxon>Bacteria</taxon>
        <taxon>Bacillati</taxon>
        <taxon>Chloroflexota</taxon>
        <taxon>Ktedonobacteria</taxon>
        <taxon>Ktedonobacterales</taxon>
        <taxon>Ktedonobacteraceae</taxon>
        <taxon>Ktedonospora</taxon>
    </lineage>
</organism>
<dbReference type="GO" id="GO:0042597">
    <property type="term" value="C:periplasmic space"/>
    <property type="evidence" value="ECO:0007669"/>
    <property type="project" value="InterPro"/>
</dbReference>
<keyword evidence="6" id="KW-0812">Transmembrane</keyword>
<evidence type="ECO:0000256" key="1">
    <source>
        <dbReference type="ARBA" id="ARBA00004196"/>
    </source>
</evidence>
<feature type="domain" description="YtkA-like" evidence="8">
    <location>
        <begin position="604"/>
        <end position="688"/>
    </location>
</feature>
<feature type="transmembrane region" description="Helical" evidence="6">
    <location>
        <begin position="176"/>
        <end position="199"/>
    </location>
</feature>
<comment type="subcellular location">
    <subcellularLocation>
        <location evidence="1">Cell envelope</location>
    </subcellularLocation>
</comment>
<feature type="domain" description="CopC" evidence="7">
    <location>
        <begin position="35"/>
        <end position="136"/>
    </location>
</feature>
<dbReference type="PANTHER" id="PTHR34820">
    <property type="entry name" value="INNER MEMBRANE PROTEIN YEBZ"/>
    <property type="match status" value="1"/>
</dbReference>
<dbReference type="InterPro" id="IPR032694">
    <property type="entry name" value="CopC/D"/>
</dbReference>
<keyword evidence="10" id="KW-1185">Reference proteome</keyword>
<feature type="transmembrane region" description="Helical" evidence="6">
    <location>
        <begin position="379"/>
        <end position="397"/>
    </location>
</feature>
<dbReference type="Pfam" id="PF04234">
    <property type="entry name" value="CopC"/>
    <property type="match status" value="1"/>
</dbReference>
<dbReference type="AlphaFoldDB" id="A0A8J3MPB8"/>